<dbReference type="EMBL" id="FNAB01000002">
    <property type="protein sequence ID" value="SDD01300.1"/>
    <property type="molecule type" value="Genomic_DNA"/>
</dbReference>
<feature type="signal peptide" evidence="2">
    <location>
        <begin position="1"/>
        <end position="30"/>
    </location>
</feature>
<dbReference type="STRING" id="168276.SAMN05444580_102391"/>
<keyword evidence="2" id="KW-0732">Signal</keyword>
<reference evidence="3 4" key="1">
    <citation type="submission" date="2016-10" db="EMBL/GenBank/DDBJ databases">
        <authorList>
            <person name="de Groot N.N."/>
        </authorList>
    </citation>
    <scope>NUCLEOTIDE SEQUENCE [LARGE SCALE GENOMIC DNA]</scope>
    <source>
        <strain evidence="3 4">JCM 11308</strain>
    </source>
</reference>
<dbReference type="RefSeq" id="WP_072844208.1">
    <property type="nucleotide sequence ID" value="NZ_FNAB01000002.1"/>
</dbReference>
<protein>
    <submittedName>
        <fullName evidence="3">Uncharacterized protein</fullName>
    </submittedName>
</protein>
<feature type="compositionally biased region" description="Low complexity" evidence="1">
    <location>
        <begin position="40"/>
        <end position="57"/>
    </location>
</feature>
<name>A0A1G6R9H8_9NOCA</name>
<proteinExistence type="predicted"/>
<gene>
    <name evidence="3" type="ORF">SAMN05444580_102391</name>
</gene>
<feature type="chain" id="PRO_5011466206" evidence="2">
    <location>
        <begin position="31"/>
        <end position="99"/>
    </location>
</feature>
<evidence type="ECO:0000313" key="4">
    <source>
        <dbReference type="Proteomes" id="UP000199417"/>
    </source>
</evidence>
<accession>A0A1G6R9H8</accession>
<dbReference type="AlphaFoldDB" id="A0A1G6R9H8"/>
<organism evidence="3 4">
    <name type="scientific">Rhodococcus tukisamuensis</name>
    <dbReference type="NCBI Taxonomy" id="168276"/>
    <lineage>
        <taxon>Bacteria</taxon>
        <taxon>Bacillati</taxon>
        <taxon>Actinomycetota</taxon>
        <taxon>Actinomycetes</taxon>
        <taxon>Mycobacteriales</taxon>
        <taxon>Nocardiaceae</taxon>
        <taxon>Rhodococcus</taxon>
    </lineage>
</organism>
<sequence length="99" mass="9084">MFDNTIARRTTMAAAAAFLMLSAGAGIASAQTPDFGFGGQQNAAPGNGAPGVTGAPGSNGNVAIGGANVGPIGVGGIGAGPGGVNLGSGPSIPGLPPLK</sequence>
<keyword evidence="4" id="KW-1185">Reference proteome</keyword>
<evidence type="ECO:0000313" key="3">
    <source>
        <dbReference type="EMBL" id="SDD01300.1"/>
    </source>
</evidence>
<evidence type="ECO:0000256" key="2">
    <source>
        <dbReference type="SAM" id="SignalP"/>
    </source>
</evidence>
<dbReference type="Proteomes" id="UP000199417">
    <property type="component" value="Unassembled WGS sequence"/>
</dbReference>
<evidence type="ECO:0000256" key="1">
    <source>
        <dbReference type="SAM" id="MobiDB-lite"/>
    </source>
</evidence>
<feature type="region of interest" description="Disordered" evidence="1">
    <location>
        <begin position="32"/>
        <end position="57"/>
    </location>
</feature>